<proteinExistence type="predicted"/>
<sequence length="165" mass="17816">MAITPTAPTPSPAQRLAAKPEPFNEIRCLINRFARKCRQALQIGPSTAYDVSVPQARSLPGFIVFRFTPHVGSLYADVAAPVMPATARRQRGMHGRPAYAVKLTTSLKARRGALRRARLIVPGVPGRALHRLSPIAATIAPGSPARAFIGVKHAMSIVYSSTHYN</sequence>
<gene>
    <name evidence="1" type="ORF">AWB70_03882</name>
</gene>
<dbReference type="EMBL" id="FCNY02000009">
    <property type="protein sequence ID" value="SAL48550.1"/>
    <property type="molecule type" value="Genomic_DNA"/>
</dbReference>
<evidence type="ECO:0000313" key="1">
    <source>
        <dbReference type="EMBL" id="SAL48550.1"/>
    </source>
</evidence>
<organism evidence="1 2">
    <name type="scientific">Caballeronia cordobensis</name>
    <name type="common">Burkholderia cordobensis</name>
    <dbReference type="NCBI Taxonomy" id="1353886"/>
    <lineage>
        <taxon>Bacteria</taxon>
        <taxon>Pseudomonadati</taxon>
        <taxon>Pseudomonadota</taxon>
        <taxon>Betaproteobacteria</taxon>
        <taxon>Burkholderiales</taxon>
        <taxon>Burkholderiaceae</taxon>
        <taxon>Caballeronia</taxon>
    </lineage>
</organism>
<dbReference type="RefSeq" id="WP_143281659.1">
    <property type="nucleotide sequence ID" value="NZ_FCNY02000009.1"/>
</dbReference>
<name>A0A158HXV3_CABCO</name>
<keyword evidence="2" id="KW-1185">Reference proteome</keyword>
<dbReference type="Proteomes" id="UP000054740">
    <property type="component" value="Unassembled WGS sequence"/>
</dbReference>
<protein>
    <submittedName>
        <fullName evidence="1">Uncharacterized protein</fullName>
    </submittedName>
</protein>
<reference evidence="2" key="1">
    <citation type="submission" date="2016-01" db="EMBL/GenBank/DDBJ databases">
        <authorList>
            <person name="Peeters C."/>
        </authorList>
    </citation>
    <scope>NUCLEOTIDE SEQUENCE [LARGE SCALE GENOMIC DNA]</scope>
</reference>
<accession>A0A158HXV3</accession>
<dbReference type="AlphaFoldDB" id="A0A158HXV3"/>
<evidence type="ECO:0000313" key="2">
    <source>
        <dbReference type="Proteomes" id="UP000054740"/>
    </source>
</evidence>